<keyword evidence="5 6" id="KW-0472">Membrane</keyword>
<organism evidence="8 9">
    <name type="scientific">Burkholderia singularis</name>
    <dbReference type="NCBI Taxonomy" id="1503053"/>
    <lineage>
        <taxon>Bacteria</taxon>
        <taxon>Pseudomonadati</taxon>
        <taxon>Pseudomonadota</taxon>
        <taxon>Betaproteobacteria</taxon>
        <taxon>Burkholderiales</taxon>
        <taxon>Burkholderiaceae</taxon>
        <taxon>Burkholderia</taxon>
        <taxon>pseudomallei group</taxon>
    </lineage>
</organism>
<dbReference type="Proteomes" id="UP000198460">
    <property type="component" value="Unassembled WGS sequence"/>
</dbReference>
<dbReference type="InterPro" id="IPR020846">
    <property type="entry name" value="MFS_dom"/>
</dbReference>
<proteinExistence type="predicted"/>
<feature type="transmembrane region" description="Helical" evidence="6">
    <location>
        <begin position="447"/>
        <end position="466"/>
    </location>
</feature>
<evidence type="ECO:0000313" key="8">
    <source>
        <dbReference type="EMBL" id="SMG00611.1"/>
    </source>
</evidence>
<dbReference type="GO" id="GO:0005886">
    <property type="term" value="C:plasma membrane"/>
    <property type="evidence" value="ECO:0007669"/>
    <property type="project" value="TreeGrafter"/>
</dbReference>
<evidence type="ECO:0000256" key="5">
    <source>
        <dbReference type="ARBA" id="ARBA00023136"/>
    </source>
</evidence>
<feature type="transmembrane region" description="Helical" evidence="6">
    <location>
        <begin position="191"/>
        <end position="211"/>
    </location>
</feature>
<dbReference type="FunFam" id="1.20.1250.20:FF:000018">
    <property type="entry name" value="MFS transporter permease"/>
    <property type="match status" value="1"/>
</dbReference>
<feature type="transmembrane region" description="Helical" evidence="6">
    <location>
        <begin position="98"/>
        <end position="118"/>
    </location>
</feature>
<evidence type="ECO:0000256" key="6">
    <source>
        <dbReference type="SAM" id="Phobius"/>
    </source>
</evidence>
<feature type="transmembrane region" description="Helical" evidence="6">
    <location>
        <begin position="358"/>
        <end position="377"/>
    </location>
</feature>
<feature type="transmembrane region" description="Helical" evidence="6">
    <location>
        <begin position="383"/>
        <end position="405"/>
    </location>
</feature>
<dbReference type="PANTHER" id="PTHR43791:SF30">
    <property type="entry name" value="INNER MEMBRANE TRANSPORT PROTEIN RHMT"/>
    <property type="match status" value="1"/>
</dbReference>
<evidence type="ECO:0000313" key="9">
    <source>
        <dbReference type="Proteomes" id="UP000198460"/>
    </source>
</evidence>
<dbReference type="CDD" id="cd17319">
    <property type="entry name" value="MFS_ExuT_GudP_like"/>
    <property type="match status" value="1"/>
</dbReference>
<keyword evidence="3 6" id="KW-0812">Transmembrane</keyword>
<dbReference type="InterPro" id="IPR036259">
    <property type="entry name" value="MFS_trans_sf"/>
</dbReference>
<dbReference type="PROSITE" id="PS50850">
    <property type="entry name" value="MFS"/>
    <property type="match status" value="1"/>
</dbReference>
<dbReference type="SUPFAM" id="SSF103473">
    <property type="entry name" value="MFS general substrate transporter"/>
    <property type="match status" value="1"/>
</dbReference>
<feature type="transmembrane region" description="Helical" evidence="6">
    <location>
        <begin position="328"/>
        <end position="346"/>
    </location>
</feature>
<feature type="transmembrane region" description="Helical" evidence="6">
    <location>
        <begin position="223"/>
        <end position="243"/>
    </location>
</feature>
<dbReference type="EMBL" id="FXAN01000058">
    <property type="protein sequence ID" value="SMG00611.1"/>
    <property type="molecule type" value="Genomic_DNA"/>
</dbReference>
<feature type="transmembrane region" description="Helical" evidence="6">
    <location>
        <begin position="292"/>
        <end position="316"/>
    </location>
</feature>
<evidence type="ECO:0000259" key="7">
    <source>
        <dbReference type="PROSITE" id="PS50850"/>
    </source>
</evidence>
<accession>A0A238H5E2</accession>
<dbReference type="Pfam" id="PF07690">
    <property type="entry name" value="MFS_1"/>
    <property type="match status" value="1"/>
</dbReference>
<protein>
    <submittedName>
        <fullName evidence="8">Nitrate/nitrite transporter</fullName>
    </submittedName>
</protein>
<comment type="subcellular location">
    <subcellularLocation>
        <location evidence="1">Membrane</location>
        <topology evidence="1">Multi-pass membrane protein</topology>
    </subcellularLocation>
</comment>
<keyword evidence="2" id="KW-0813">Transport</keyword>
<dbReference type="InterPro" id="IPR011701">
    <property type="entry name" value="MFS"/>
</dbReference>
<dbReference type="AlphaFoldDB" id="A0A238H5E2"/>
<feature type="transmembrane region" description="Helical" evidence="6">
    <location>
        <begin position="130"/>
        <end position="149"/>
    </location>
</feature>
<sequence>MPPARDSVICSTFVEHESNTVRRACRARQFAFTGAVSMSTRQAQALRPAAVYADPPLNRLLFRKLLPLLIAAYVISFLDRTNIAFAKHSMSVDLGISSAAYGLGAGLFFLTYACFEIPSNLILHRVGARFWIARIMMTWGALSIAMSVVRGETSFYLMRLLLGAAEAGLFPGVMLYLTYWFGRDERARATGYFLLGVCIANIVGGPLAGVLLELDGLLGLHGWQWLFVIEGIPAIALALVVWMRLPDRPSDARWLAPETGRALESALAAEQETGSAAHSNHSFGVALRDPQIWLAIFVYFCHQLTIYTVIFFLPGIIGASGQFSPFEVGVLTATPWLAAALGAATLPRFARNSRRARTMLCAGLAVMALGLAGAAHASPMMELISLCVAATMFFVVQSIIFTFPASRLTGSALAGGLGLVNTCGLLGGFVGPTVVGTIEQVSGDAKNGLLLLAAALVIAALASLRLRGGRE</sequence>
<keyword evidence="4 6" id="KW-1133">Transmembrane helix</keyword>
<dbReference type="GO" id="GO:0022857">
    <property type="term" value="F:transmembrane transporter activity"/>
    <property type="evidence" value="ECO:0007669"/>
    <property type="project" value="InterPro"/>
</dbReference>
<name>A0A238H5E2_9BURK</name>
<reference evidence="8 9" key="1">
    <citation type="submission" date="2017-04" db="EMBL/GenBank/DDBJ databases">
        <authorList>
            <person name="Afonso C.L."/>
            <person name="Miller P.J."/>
            <person name="Scott M.A."/>
            <person name="Spackman E."/>
            <person name="Goraichik I."/>
            <person name="Dimitrov K.M."/>
            <person name="Suarez D.L."/>
            <person name="Swayne D.E."/>
        </authorList>
    </citation>
    <scope>NUCLEOTIDE SEQUENCE [LARGE SCALE GENOMIC DNA]</scope>
    <source>
        <strain evidence="8">LMG 28154</strain>
    </source>
</reference>
<dbReference type="Gene3D" id="1.20.1250.20">
    <property type="entry name" value="MFS general substrate transporter like domains"/>
    <property type="match status" value="2"/>
</dbReference>
<evidence type="ECO:0000256" key="3">
    <source>
        <dbReference type="ARBA" id="ARBA00022692"/>
    </source>
</evidence>
<feature type="transmembrane region" description="Helical" evidence="6">
    <location>
        <begin position="61"/>
        <end position="78"/>
    </location>
</feature>
<feature type="transmembrane region" description="Helical" evidence="6">
    <location>
        <begin position="155"/>
        <end position="179"/>
    </location>
</feature>
<evidence type="ECO:0000256" key="2">
    <source>
        <dbReference type="ARBA" id="ARBA00022448"/>
    </source>
</evidence>
<feature type="transmembrane region" description="Helical" evidence="6">
    <location>
        <begin position="412"/>
        <end position="435"/>
    </location>
</feature>
<gene>
    <name evidence="8" type="ORF">BSIN_3744</name>
</gene>
<feature type="domain" description="Major facilitator superfamily (MFS) profile" evidence="7">
    <location>
        <begin position="65"/>
        <end position="471"/>
    </location>
</feature>
<evidence type="ECO:0000256" key="1">
    <source>
        <dbReference type="ARBA" id="ARBA00004141"/>
    </source>
</evidence>
<dbReference type="PANTHER" id="PTHR43791">
    <property type="entry name" value="PERMEASE-RELATED"/>
    <property type="match status" value="1"/>
</dbReference>
<evidence type="ECO:0000256" key="4">
    <source>
        <dbReference type="ARBA" id="ARBA00022989"/>
    </source>
</evidence>